<evidence type="ECO:0008006" key="4">
    <source>
        <dbReference type="Google" id="ProtNLM"/>
    </source>
</evidence>
<dbReference type="AlphaFoldDB" id="A0AAD9KYF3"/>
<keyword evidence="1" id="KW-1133">Transmembrane helix</keyword>
<feature type="transmembrane region" description="Helical" evidence="1">
    <location>
        <begin position="324"/>
        <end position="341"/>
    </location>
</feature>
<sequence>MSTTGIDPHIANGCCNGCLCVELSCRNLGLSHPNPTLFVTSQGPEARDGGWGAIDEFSPKLQHLATLLWASAHDTRTQGQESTAPCTRPSAVDTLHLNDNDYLIHTAKHADYTSQTKISLHHVERETAMFGPHIHNHEKPSSNPVLFAPSNLGLIKSFYIVLVQSAVWWRCPTVVYAVYRGVVALYFVSWIVLSGVWTYDWAASNSDRVKWFIYLTNWSFLVLTFDVLLQAVLVVLACGKTGKYDVTVNRERQHVITTRRLTIYYLCAADATNDAMPWYYKLSWLIHNVASNASFVISIGFWTLVNEDGTDVHPVDWNTHGVNAAYVLVDTFITAIPVRLLHFYHGVMFLSLFAIFSVLYETVAGQTNALGEPYIYSVLDWSQPQTAAIYSVLVCLVATPVLWLLVFALYKLRLALHRAVGHK</sequence>
<gene>
    <name evidence="2" type="ORF">NP493_467g02033</name>
</gene>
<dbReference type="GO" id="GO:0016020">
    <property type="term" value="C:membrane"/>
    <property type="evidence" value="ECO:0007669"/>
    <property type="project" value="TreeGrafter"/>
</dbReference>
<dbReference type="EMBL" id="JAODUO010000468">
    <property type="protein sequence ID" value="KAK2179877.1"/>
    <property type="molecule type" value="Genomic_DNA"/>
</dbReference>
<dbReference type="PANTHER" id="PTHR12242">
    <property type="entry name" value="OS02G0130600 PROTEIN-RELATED"/>
    <property type="match status" value="1"/>
</dbReference>
<accession>A0AAD9KYF3</accession>
<name>A0AAD9KYF3_RIDPI</name>
<proteinExistence type="predicted"/>
<evidence type="ECO:0000313" key="2">
    <source>
        <dbReference type="EMBL" id="KAK2179877.1"/>
    </source>
</evidence>
<feature type="transmembrane region" description="Helical" evidence="1">
    <location>
        <begin position="284"/>
        <end position="304"/>
    </location>
</feature>
<reference evidence="2" key="1">
    <citation type="journal article" date="2023" name="Mol. Biol. Evol.">
        <title>Third-Generation Sequencing Reveals the Adaptive Role of the Epigenome in Three Deep-Sea Polychaetes.</title>
        <authorList>
            <person name="Perez M."/>
            <person name="Aroh O."/>
            <person name="Sun Y."/>
            <person name="Lan Y."/>
            <person name="Juniper S.K."/>
            <person name="Young C.R."/>
            <person name="Angers B."/>
            <person name="Qian P.Y."/>
        </authorList>
    </citation>
    <scope>NUCLEOTIDE SEQUENCE</scope>
    <source>
        <tissue evidence="2">Vestimentum</tissue>
    </source>
</reference>
<feature type="transmembrane region" description="Helical" evidence="1">
    <location>
        <begin position="181"/>
        <end position="199"/>
    </location>
</feature>
<dbReference type="InterPro" id="IPR049352">
    <property type="entry name" value="Rost"/>
</dbReference>
<feature type="transmembrane region" description="Helical" evidence="1">
    <location>
        <begin position="211"/>
        <end position="236"/>
    </location>
</feature>
<feature type="transmembrane region" description="Helical" evidence="1">
    <location>
        <begin position="348"/>
        <end position="367"/>
    </location>
</feature>
<dbReference type="Pfam" id="PF21534">
    <property type="entry name" value="Rost"/>
    <property type="match status" value="1"/>
</dbReference>
<keyword evidence="1" id="KW-0472">Membrane</keyword>
<comment type="caution">
    <text evidence="2">The sequence shown here is derived from an EMBL/GenBank/DDBJ whole genome shotgun (WGS) entry which is preliminary data.</text>
</comment>
<evidence type="ECO:0000313" key="3">
    <source>
        <dbReference type="Proteomes" id="UP001209878"/>
    </source>
</evidence>
<evidence type="ECO:0000256" key="1">
    <source>
        <dbReference type="SAM" id="Phobius"/>
    </source>
</evidence>
<feature type="transmembrane region" description="Helical" evidence="1">
    <location>
        <begin position="387"/>
        <end position="410"/>
    </location>
</feature>
<protein>
    <recommendedName>
        <fullName evidence="4">Protein rolling stone</fullName>
    </recommendedName>
</protein>
<dbReference type="Proteomes" id="UP001209878">
    <property type="component" value="Unassembled WGS sequence"/>
</dbReference>
<dbReference type="PANTHER" id="PTHR12242:SF45">
    <property type="entry name" value="MARVEL DOMAIN-CONTAINING PROTEIN"/>
    <property type="match status" value="1"/>
</dbReference>
<keyword evidence="1" id="KW-0812">Transmembrane</keyword>
<organism evidence="2 3">
    <name type="scientific">Ridgeia piscesae</name>
    <name type="common">Tubeworm</name>
    <dbReference type="NCBI Taxonomy" id="27915"/>
    <lineage>
        <taxon>Eukaryota</taxon>
        <taxon>Metazoa</taxon>
        <taxon>Spiralia</taxon>
        <taxon>Lophotrochozoa</taxon>
        <taxon>Annelida</taxon>
        <taxon>Polychaeta</taxon>
        <taxon>Sedentaria</taxon>
        <taxon>Canalipalpata</taxon>
        <taxon>Sabellida</taxon>
        <taxon>Siboglinidae</taxon>
        <taxon>Ridgeia</taxon>
    </lineage>
</organism>
<keyword evidence="3" id="KW-1185">Reference proteome</keyword>